<feature type="transmembrane region" description="Helical" evidence="8">
    <location>
        <begin position="408"/>
        <end position="426"/>
    </location>
</feature>
<dbReference type="PANTHER" id="PTHR42002:SF2">
    <property type="entry name" value="ANAEROBIC C4-DICARBOXYLATE TRANSPORTER DCUC-RELATED"/>
    <property type="match status" value="1"/>
</dbReference>
<dbReference type="InterPro" id="IPR018385">
    <property type="entry name" value="C4_dicarb_anaerob_car-like"/>
</dbReference>
<keyword evidence="5 8" id="KW-0812">Transmembrane</keyword>
<keyword evidence="7 8" id="KW-0472">Membrane</keyword>
<feature type="transmembrane region" description="Helical" evidence="8">
    <location>
        <begin position="51"/>
        <end position="70"/>
    </location>
</feature>
<dbReference type="AlphaFoldDB" id="A0A6N3Z421"/>
<evidence type="ECO:0000256" key="1">
    <source>
        <dbReference type="ARBA" id="ARBA00004651"/>
    </source>
</evidence>
<reference evidence="9 10" key="1">
    <citation type="submission" date="2019-11" db="EMBL/GenBank/DDBJ databases">
        <title>Using colonization assays and comparative genomics to discover symbiosis behaviors and factors in Vibrio fischeri.</title>
        <authorList>
            <person name="Bongrand C."/>
            <person name="Moriano-Gutierrez S."/>
            <person name="Arevalo P."/>
            <person name="Mcfall-Ngai M."/>
            <person name="Visick K."/>
            <person name="Polz M.F."/>
            <person name="Ruby E.G."/>
        </authorList>
    </citation>
    <scope>NUCLEOTIDE SEQUENCE [LARGE SCALE GENOMIC DNA]</scope>
    <source>
        <strain evidence="10">emors.3.2</strain>
    </source>
</reference>
<evidence type="ECO:0000256" key="2">
    <source>
        <dbReference type="ARBA" id="ARBA00005275"/>
    </source>
</evidence>
<evidence type="ECO:0000256" key="8">
    <source>
        <dbReference type="SAM" id="Phobius"/>
    </source>
</evidence>
<dbReference type="PANTHER" id="PTHR42002">
    <property type="entry name" value="ANAEROBIC C4-DICARBOXYLATE TRANSPORTER DCUC-RELATED"/>
    <property type="match status" value="1"/>
</dbReference>
<organism evidence="9 10">
    <name type="scientific">Aliivibrio fischeri</name>
    <name type="common">Vibrio fischeri</name>
    <dbReference type="NCBI Taxonomy" id="668"/>
    <lineage>
        <taxon>Bacteria</taxon>
        <taxon>Pseudomonadati</taxon>
        <taxon>Pseudomonadota</taxon>
        <taxon>Gammaproteobacteria</taxon>
        <taxon>Vibrionales</taxon>
        <taxon>Vibrionaceae</taxon>
        <taxon>Aliivibrio</taxon>
    </lineage>
</organism>
<protein>
    <submittedName>
        <fullName evidence="9">C4-dicarboxylate ABC transporter</fullName>
    </submittedName>
</protein>
<comment type="subcellular location">
    <subcellularLocation>
        <location evidence="1">Cell membrane</location>
        <topology evidence="1">Multi-pass membrane protein</topology>
    </subcellularLocation>
</comment>
<evidence type="ECO:0000256" key="4">
    <source>
        <dbReference type="ARBA" id="ARBA00022475"/>
    </source>
</evidence>
<feature type="transmembrane region" description="Helical" evidence="8">
    <location>
        <begin position="325"/>
        <end position="353"/>
    </location>
</feature>
<feature type="transmembrane region" description="Helical" evidence="8">
    <location>
        <begin position="225"/>
        <end position="245"/>
    </location>
</feature>
<accession>A0A6N3Z421</accession>
<dbReference type="GO" id="GO:0005886">
    <property type="term" value="C:plasma membrane"/>
    <property type="evidence" value="ECO:0007669"/>
    <property type="project" value="UniProtKB-SubCell"/>
</dbReference>
<dbReference type="EMBL" id="WOBO01000004">
    <property type="protein sequence ID" value="MUK44355.1"/>
    <property type="molecule type" value="Genomic_DNA"/>
</dbReference>
<keyword evidence="4" id="KW-1003">Cell membrane</keyword>
<dbReference type="RefSeq" id="WP_155657188.1">
    <property type="nucleotide sequence ID" value="NZ_WOBB01000011.1"/>
</dbReference>
<evidence type="ECO:0000256" key="3">
    <source>
        <dbReference type="ARBA" id="ARBA00022448"/>
    </source>
</evidence>
<keyword evidence="6 8" id="KW-1133">Transmembrane helix</keyword>
<evidence type="ECO:0000256" key="6">
    <source>
        <dbReference type="ARBA" id="ARBA00022989"/>
    </source>
</evidence>
<comment type="similarity">
    <text evidence="2">Belongs to the DcuC/DcuD transporter (TC 2.A.61) family.</text>
</comment>
<dbReference type="GO" id="GO:0015556">
    <property type="term" value="F:C4-dicarboxylate transmembrane transporter activity"/>
    <property type="evidence" value="ECO:0007669"/>
    <property type="project" value="InterPro"/>
</dbReference>
<feature type="transmembrane region" description="Helical" evidence="8">
    <location>
        <begin position="21"/>
        <end position="39"/>
    </location>
</feature>
<evidence type="ECO:0000256" key="5">
    <source>
        <dbReference type="ARBA" id="ARBA00022692"/>
    </source>
</evidence>
<proteinExistence type="inferred from homology"/>
<feature type="transmembrane region" description="Helical" evidence="8">
    <location>
        <begin position="251"/>
        <end position="269"/>
    </location>
</feature>
<keyword evidence="3" id="KW-0813">Transport</keyword>
<dbReference type="Pfam" id="PF03606">
    <property type="entry name" value="DcuC"/>
    <property type="match status" value="1"/>
</dbReference>
<dbReference type="NCBIfam" id="NF037994">
    <property type="entry name" value="DcuC_1"/>
    <property type="match status" value="1"/>
</dbReference>
<evidence type="ECO:0000313" key="10">
    <source>
        <dbReference type="Proteomes" id="UP000435323"/>
    </source>
</evidence>
<evidence type="ECO:0000256" key="7">
    <source>
        <dbReference type="ARBA" id="ARBA00023136"/>
    </source>
</evidence>
<feature type="transmembrane region" description="Helical" evidence="8">
    <location>
        <begin position="175"/>
        <end position="198"/>
    </location>
</feature>
<gene>
    <name evidence="9" type="ORF">GNP77_03070</name>
</gene>
<dbReference type="InterPro" id="IPR004669">
    <property type="entry name" value="C4_dicarb_anaerob_car"/>
</dbReference>
<feature type="transmembrane region" description="Helical" evidence="8">
    <location>
        <begin position="281"/>
        <end position="305"/>
    </location>
</feature>
<comment type="caution">
    <text evidence="9">The sequence shown here is derived from an EMBL/GenBank/DDBJ whole genome shotgun (WGS) entry which is preliminary data.</text>
</comment>
<feature type="transmembrane region" description="Helical" evidence="8">
    <location>
        <begin position="97"/>
        <end position="124"/>
    </location>
</feature>
<dbReference type="Proteomes" id="UP000435323">
    <property type="component" value="Unassembled WGS sequence"/>
</dbReference>
<name>A0A6N3Z421_ALIFS</name>
<evidence type="ECO:0000313" key="9">
    <source>
        <dbReference type="EMBL" id="MUK44355.1"/>
    </source>
</evidence>
<sequence>MLMYIFILTLMISSLIYKRKYIPLIFILLGVVVSLFNGVDLREIALNFSNALSSVFLSIGLNIVVIIAFSEYVNKNGATKDLVLLVYKPISKIKDRYLILAMFYLIGLALSTVITSASALSMIYMSTVFPILISKGISKEGAAGMIASVGVIEFGHLKSSTIFMAEEQNRLINDYVINGQLFLFIGIAIVGAISHYFWQRYLDNRLTNDNDEKSLTDNLDYQHKISIFTALLPLLPLFLILPEHLFTKLNLPLWTIGMICISISFILDLKSNKFNVKEQLSFFLTSISNSFFFIVSVIVGGKFLVNSLPIESIINIYSHMSLGSINPIILSSVLLLAIVLFCTLLGSGTVSFITITSIMSKFKIVSMNQFSSTFTSMQMISGIGRTISPVSPTTLLCSQISGVTLSSIILRNIVPTILIVILSIIYSNI</sequence>